<evidence type="ECO:0000313" key="3">
    <source>
        <dbReference type="Proteomes" id="UP000796761"/>
    </source>
</evidence>
<sequence length="75" mass="7870">MRQPGGADRSLPLLLPLLLLLRAGGRAEPGDATQALSIICSRHIQEGAGVVELGARAQQQAMGNGEIRDKRGKNA</sequence>
<evidence type="ECO:0000256" key="1">
    <source>
        <dbReference type="SAM" id="SignalP"/>
    </source>
</evidence>
<feature type="signal peptide" evidence="1">
    <location>
        <begin position="1"/>
        <end position="27"/>
    </location>
</feature>
<gene>
    <name evidence="2" type="ORF">HGM15179_007001</name>
</gene>
<reference evidence="2" key="1">
    <citation type="submission" date="2019-04" db="EMBL/GenBank/DDBJ databases">
        <title>Genome assembly of Zosterops borbonicus 15179.</title>
        <authorList>
            <person name="Leroy T."/>
            <person name="Anselmetti Y."/>
            <person name="Tilak M.-K."/>
            <person name="Nabholz B."/>
        </authorList>
    </citation>
    <scope>NUCLEOTIDE SEQUENCE</scope>
    <source>
        <strain evidence="2">HGM_15179</strain>
        <tissue evidence="2">Muscle</tissue>
    </source>
</reference>
<keyword evidence="3" id="KW-1185">Reference proteome</keyword>
<comment type="caution">
    <text evidence="2">The sequence shown here is derived from an EMBL/GenBank/DDBJ whole genome shotgun (WGS) entry which is preliminary data.</text>
</comment>
<dbReference type="AlphaFoldDB" id="A0A8K1GM72"/>
<accession>A0A8K1GM72</accession>
<feature type="chain" id="PRO_5035444426" evidence="1">
    <location>
        <begin position="28"/>
        <end position="75"/>
    </location>
</feature>
<dbReference type="EMBL" id="SWJQ01000162">
    <property type="protein sequence ID" value="TRZ20020.1"/>
    <property type="molecule type" value="Genomic_DNA"/>
</dbReference>
<evidence type="ECO:0000313" key="2">
    <source>
        <dbReference type="EMBL" id="TRZ20020.1"/>
    </source>
</evidence>
<dbReference type="Proteomes" id="UP000796761">
    <property type="component" value="Unassembled WGS sequence"/>
</dbReference>
<keyword evidence="1" id="KW-0732">Signal</keyword>
<protein>
    <submittedName>
        <fullName evidence="2">Uncharacterized protein</fullName>
    </submittedName>
</protein>
<organism evidence="2 3">
    <name type="scientific">Zosterops borbonicus</name>
    <dbReference type="NCBI Taxonomy" id="364589"/>
    <lineage>
        <taxon>Eukaryota</taxon>
        <taxon>Metazoa</taxon>
        <taxon>Chordata</taxon>
        <taxon>Craniata</taxon>
        <taxon>Vertebrata</taxon>
        <taxon>Euteleostomi</taxon>
        <taxon>Archelosauria</taxon>
        <taxon>Archosauria</taxon>
        <taxon>Dinosauria</taxon>
        <taxon>Saurischia</taxon>
        <taxon>Theropoda</taxon>
        <taxon>Coelurosauria</taxon>
        <taxon>Aves</taxon>
        <taxon>Neognathae</taxon>
        <taxon>Neoaves</taxon>
        <taxon>Telluraves</taxon>
        <taxon>Australaves</taxon>
        <taxon>Passeriformes</taxon>
        <taxon>Sylvioidea</taxon>
        <taxon>Zosteropidae</taxon>
        <taxon>Zosterops</taxon>
    </lineage>
</organism>
<name>A0A8K1GM72_9PASS</name>
<proteinExistence type="predicted"/>